<dbReference type="InterPro" id="IPR052849">
    <property type="entry name" value="MORN_repeat_protein"/>
</dbReference>
<evidence type="ECO:0008006" key="4">
    <source>
        <dbReference type="Google" id="ProtNLM"/>
    </source>
</evidence>
<protein>
    <recommendedName>
        <fullName evidence="4">MORN repeat-containing protein 5</fullName>
    </recommendedName>
</protein>
<keyword evidence="3" id="KW-1185">Reference proteome</keyword>
<dbReference type="STRING" id="126957.T1J7C4"/>
<dbReference type="Pfam" id="PF02493">
    <property type="entry name" value="MORN"/>
    <property type="match status" value="4"/>
</dbReference>
<dbReference type="SMART" id="SM00698">
    <property type="entry name" value="MORN"/>
    <property type="match status" value="4"/>
</dbReference>
<dbReference type="EnsemblMetazoa" id="SMAR009564-RA">
    <property type="protein sequence ID" value="SMAR009564-PA"/>
    <property type="gene ID" value="SMAR009564"/>
</dbReference>
<name>T1J7C4_STRMM</name>
<dbReference type="PhylomeDB" id="T1J7C4"/>
<dbReference type="Proteomes" id="UP000014500">
    <property type="component" value="Unassembled WGS sequence"/>
</dbReference>
<dbReference type="Gene3D" id="2.20.110.10">
    <property type="entry name" value="Histone H3 K4-specific methyltransferase SET7/9 N-terminal domain"/>
    <property type="match status" value="2"/>
</dbReference>
<reference evidence="3" key="1">
    <citation type="submission" date="2011-05" db="EMBL/GenBank/DDBJ databases">
        <authorList>
            <person name="Richards S.R."/>
            <person name="Qu J."/>
            <person name="Jiang H."/>
            <person name="Jhangiani S.N."/>
            <person name="Agravi P."/>
            <person name="Goodspeed R."/>
            <person name="Gross S."/>
            <person name="Mandapat C."/>
            <person name="Jackson L."/>
            <person name="Mathew T."/>
            <person name="Pu L."/>
            <person name="Thornton R."/>
            <person name="Saada N."/>
            <person name="Wilczek-Boney K.B."/>
            <person name="Lee S."/>
            <person name="Kovar C."/>
            <person name="Wu Y."/>
            <person name="Scherer S.E."/>
            <person name="Worley K.C."/>
            <person name="Muzny D.M."/>
            <person name="Gibbs R."/>
        </authorList>
    </citation>
    <scope>NUCLEOTIDE SEQUENCE</scope>
    <source>
        <strain evidence="3">Brora</strain>
    </source>
</reference>
<dbReference type="PANTHER" id="PTHR46917">
    <property type="entry name" value="MORN REPEAT-CONTAINING PROTEIN 2"/>
    <property type="match status" value="1"/>
</dbReference>
<dbReference type="EMBL" id="JH431917">
    <property type="status" value="NOT_ANNOTATED_CDS"/>
    <property type="molecule type" value="Genomic_DNA"/>
</dbReference>
<reference evidence="2" key="2">
    <citation type="submission" date="2015-02" db="UniProtKB">
        <authorList>
            <consortium name="EnsemblMetazoa"/>
        </authorList>
    </citation>
    <scope>IDENTIFICATION</scope>
</reference>
<proteinExistence type="predicted"/>
<keyword evidence="1" id="KW-0677">Repeat</keyword>
<evidence type="ECO:0000313" key="3">
    <source>
        <dbReference type="Proteomes" id="UP000014500"/>
    </source>
</evidence>
<dbReference type="AlphaFoldDB" id="T1J7C4"/>
<dbReference type="InterPro" id="IPR003409">
    <property type="entry name" value="MORN"/>
</dbReference>
<dbReference type="eggNOG" id="KOG0229">
    <property type="taxonomic scope" value="Eukaryota"/>
</dbReference>
<evidence type="ECO:0000313" key="2">
    <source>
        <dbReference type="EnsemblMetazoa" id="SMAR009564-PA"/>
    </source>
</evidence>
<dbReference type="HOGENOM" id="CLU_032017_5_1_1"/>
<sequence length="154" mass="17421">MTENNTQGSKTGVKSHEISSSEVVAMKKGVFIFSNGDTYEGDFWINEDGHVERHGTGTFFRVDGLQYRGEWFKDKMNGQGKLTHPSGAVYEGQFISNKYFGEGKYNFPDGSYYEGRFVDNKVQGYSTFTDPYGQVWKGTFHQSGANALKFKLEM</sequence>
<accession>T1J7C4</accession>
<dbReference type="PANTHER" id="PTHR46917:SF1">
    <property type="entry name" value="MORN REPEAT-CONTAINING PROTEIN 2"/>
    <property type="match status" value="1"/>
</dbReference>
<organism evidence="2 3">
    <name type="scientific">Strigamia maritima</name>
    <name type="common">European centipede</name>
    <name type="synonym">Geophilus maritimus</name>
    <dbReference type="NCBI Taxonomy" id="126957"/>
    <lineage>
        <taxon>Eukaryota</taxon>
        <taxon>Metazoa</taxon>
        <taxon>Ecdysozoa</taxon>
        <taxon>Arthropoda</taxon>
        <taxon>Myriapoda</taxon>
        <taxon>Chilopoda</taxon>
        <taxon>Pleurostigmophora</taxon>
        <taxon>Geophilomorpha</taxon>
        <taxon>Linotaeniidae</taxon>
        <taxon>Strigamia</taxon>
    </lineage>
</organism>
<dbReference type="SUPFAM" id="SSF82185">
    <property type="entry name" value="Histone H3 K4-specific methyltransferase SET7/9 N-terminal domain"/>
    <property type="match status" value="1"/>
</dbReference>
<evidence type="ECO:0000256" key="1">
    <source>
        <dbReference type="ARBA" id="ARBA00022737"/>
    </source>
</evidence>
<dbReference type="OMA" id="MEGDGQF"/>